<feature type="compositionally biased region" description="Polar residues" evidence="1">
    <location>
        <begin position="28"/>
        <end position="37"/>
    </location>
</feature>
<sequence>MNEKSDCDSGMAVPGPSSANKSFDIENDSNNGSSMLSPSPPKKITKRQKFRDAWLQDPNFTSWLQKCENPFRAKCTVCNSIFTAGKSDLLKHMKTVIHRINIQNRIVDEKFRKQYEER</sequence>
<protein>
    <submittedName>
        <fullName evidence="2">Uncharacterized protein</fullName>
    </submittedName>
</protein>
<evidence type="ECO:0000313" key="3">
    <source>
        <dbReference type="Proteomes" id="UP000076502"/>
    </source>
</evidence>
<keyword evidence="3" id="KW-1185">Reference proteome</keyword>
<evidence type="ECO:0000313" key="2">
    <source>
        <dbReference type="EMBL" id="KZC12223.1"/>
    </source>
</evidence>
<accession>A0A154PK71</accession>
<feature type="region of interest" description="Disordered" evidence="1">
    <location>
        <begin position="1"/>
        <end position="49"/>
    </location>
</feature>
<evidence type="ECO:0000256" key="1">
    <source>
        <dbReference type="SAM" id="MobiDB-lite"/>
    </source>
</evidence>
<organism evidence="2 3">
    <name type="scientific">Dufourea novaeangliae</name>
    <name type="common">Sweat bee</name>
    <dbReference type="NCBI Taxonomy" id="178035"/>
    <lineage>
        <taxon>Eukaryota</taxon>
        <taxon>Metazoa</taxon>
        <taxon>Ecdysozoa</taxon>
        <taxon>Arthropoda</taxon>
        <taxon>Hexapoda</taxon>
        <taxon>Insecta</taxon>
        <taxon>Pterygota</taxon>
        <taxon>Neoptera</taxon>
        <taxon>Endopterygota</taxon>
        <taxon>Hymenoptera</taxon>
        <taxon>Apocrita</taxon>
        <taxon>Aculeata</taxon>
        <taxon>Apoidea</taxon>
        <taxon>Anthophila</taxon>
        <taxon>Halictidae</taxon>
        <taxon>Rophitinae</taxon>
        <taxon>Dufourea</taxon>
    </lineage>
</organism>
<proteinExistence type="predicted"/>
<dbReference type="OrthoDB" id="7616522at2759"/>
<name>A0A154PK71_DUFNO</name>
<dbReference type="Proteomes" id="UP000076502">
    <property type="component" value="Unassembled WGS sequence"/>
</dbReference>
<dbReference type="EMBL" id="KQ434943">
    <property type="protein sequence ID" value="KZC12223.1"/>
    <property type="molecule type" value="Genomic_DNA"/>
</dbReference>
<gene>
    <name evidence="2" type="ORF">WN55_03737</name>
</gene>
<dbReference type="AlphaFoldDB" id="A0A154PK71"/>
<reference evidence="2 3" key="1">
    <citation type="submission" date="2015-07" db="EMBL/GenBank/DDBJ databases">
        <title>The genome of Dufourea novaeangliae.</title>
        <authorList>
            <person name="Pan H."/>
            <person name="Kapheim K."/>
        </authorList>
    </citation>
    <scope>NUCLEOTIDE SEQUENCE [LARGE SCALE GENOMIC DNA]</scope>
    <source>
        <strain evidence="2">0120121106</strain>
        <tissue evidence="2">Whole body</tissue>
    </source>
</reference>